<comment type="caution">
    <text evidence="2">The sequence shown here is derived from an EMBL/GenBank/DDBJ whole genome shotgun (WGS) entry which is preliminary data.</text>
</comment>
<proteinExistence type="predicted"/>
<sequence length="269" mass="30288">MQKNPDDSLPDGEHRPLPVMDRTIFHFASALTKLSSEGSEPAFAPTTRFENESFKIRLVSNNERRKSAVLLVEKLYGSRGYKASNEAAAPEEKPDRITLLVNNKENRPVGTITLGPDGPMGLMADELYKDELDAMRAKPGVRLLELTKLAMDRHSGNVREVLAHLFNIVYIYTKVLECNWMVIEVNPRHVGFYESSLGFKVLGAERICPRVNAPAVLLGLDLKYMAEQIKKFSSNKNVREAGKSLYRYSLSKKDELGLVKRLLEGDVHE</sequence>
<dbReference type="InterPro" id="IPR054597">
    <property type="entry name" value="FeeM_cat"/>
</dbReference>
<name>A0A1J5QAY0_9ZZZZ</name>
<evidence type="ECO:0000313" key="2">
    <source>
        <dbReference type="EMBL" id="OIQ80793.1"/>
    </source>
</evidence>
<organism evidence="2">
    <name type="scientific">mine drainage metagenome</name>
    <dbReference type="NCBI Taxonomy" id="410659"/>
    <lineage>
        <taxon>unclassified sequences</taxon>
        <taxon>metagenomes</taxon>
        <taxon>ecological metagenomes</taxon>
    </lineage>
</organism>
<dbReference type="EMBL" id="MLJW01001011">
    <property type="protein sequence ID" value="OIQ80793.1"/>
    <property type="molecule type" value="Genomic_DNA"/>
</dbReference>
<dbReference type="InterPro" id="IPR000182">
    <property type="entry name" value="GNAT_dom"/>
</dbReference>
<dbReference type="Pfam" id="PF21926">
    <property type="entry name" value="FeeM"/>
    <property type="match status" value="1"/>
</dbReference>
<evidence type="ECO:0000259" key="1">
    <source>
        <dbReference type="PROSITE" id="PS51186"/>
    </source>
</evidence>
<gene>
    <name evidence="2" type="ORF">GALL_374430</name>
</gene>
<feature type="domain" description="N-acetyltransferase" evidence="1">
    <location>
        <begin position="54"/>
        <end position="223"/>
    </location>
</feature>
<protein>
    <recommendedName>
        <fullName evidence="1">N-acetyltransferase domain-containing protein</fullName>
    </recommendedName>
</protein>
<dbReference type="GO" id="GO:0016747">
    <property type="term" value="F:acyltransferase activity, transferring groups other than amino-acyl groups"/>
    <property type="evidence" value="ECO:0007669"/>
    <property type="project" value="InterPro"/>
</dbReference>
<dbReference type="Gene3D" id="3.40.630.30">
    <property type="match status" value="1"/>
</dbReference>
<dbReference type="InterPro" id="IPR016181">
    <property type="entry name" value="Acyl_CoA_acyltransferase"/>
</dbReference>
<reference evidence="2" key="1">
    <citation type="submission" date="2016-10" db="EMBL/GenBank/DDBJ databases">
        <title>Sequence of Gallionella enrichment culture.</title>
        <authorList>
            <person name="Poehlein A."/>
            <person name="Muehling M."/>
            <person name="Daniel R."/>
        </authorList>
    </citation>
    <scope>NUCLEOTIDE SEQUENCE</scope>
</reference>
<dbReference type="SUPFAM" id="SSF55729">
    <property type="entry name" value="Acyl-CoA N-acyltransferases (Nat)"/>
    <property type="match status" value="1"/>
</dbReference>
<accession>A0A1J5QAY0</accession>
<dbReference type="AlphaFoldDB" id="A0A1J5QAY0"/>
<dbReference type="PROSITE" id="PS51186">
    <property type="entry name" value="GNAT"/>
    <property type="match status" value="1"/>
</dbReference>